<gene>
    <name evidence="4" type="ORF">JYK00_07650</name>
</gene>
<dbReference type="InterPro" id="IPR036390">
    <property type="entry name" value="WH_DNA-bd_sf"/>
</dbReference>
<dbReference type="PANTHER" id="PTHR33238:SF11">
    <property type="entry name" value="TRANSCRIPTIONAL REGULATOR MNTR"/>
    <property type="match status" value="1"/>
</dbReference>
<evidence type="ECO:0000259" key="3">
    <source>
        <dbReference type="Pfam" id="PF02742"/>
    </source>
</evidence>
<dbReference type="PANTHER" id="PTHR33238">
    <property type="entry name" value="IRON (METAL) DEPENDENT REPRESSOR, DTXR FAMILY"/>
    <property type="match status" value="1"/>
</dbReference>
<dbReference type="SUPFAM" id="SSF47979">
    <property type="entry name" value="Iron-dependent repressor protein, dimerization domain"/>
    <property type="match status" value="1"/>
</dbReference>
<dbReference type="SMART" id="SM00529">
    <property type="entry name" value="HTH_DTXR"/>
    <property type="match status" value="1"/>
</dbReference>
<dbReference type="InterPro" id="IPR036421">
    <property type="entry name" value="Fe_dep_repressor_sf"/>
</dbReference>
<evidence type="ECO:0000256" key="2">
    <source>
        <dbReference type="ARBA" id="ARBA00011738"/>
    </source>
</evidence>
<organism evidence="4 5">
    <name type="scientific">Thermosipho ferrireducens</name>
    <dbReference type="NCBI Taxonomy" id="2571116"/>
    <lineage>
        <taxon>Bacteria</taxon>
        <taxon>Thermotogati</taxon>
        <taxon>Thermotogota</taxon>
        <taxon>Thermotogae</taxon>
        <taxon>Thermotogales</taxon>
        <taxon>Fervidobacteriaceae</taxon>
        <taxon>Thermosipho</taxon>
    </lineage>
</organism>
<dbReference type="InterPro" id="IPR050536">
    <property type="entry name" value="DtxR_MntR_Metal-Reg"/>
</dbReference>
<dbReference type="EMBL" id="CP071446">
    <property type="protein sequence ID" value="QTA38948.1"/>
    <property type="molecule type" value="Genomic_DNA"/>
</dbReference>
<dbReference type="InterPro" id="IPR036388">
    <property type="entry name" value="WH-like_DNA-bd_sf"/>
</dbReference>
<feature type="domain" description="Iron dependent repressor metal binding and dimerisation" evidence="3">
    <location>
        <begin position="68"/>
        <end position="136"/>
    </location>
</feature>
<evidence type="ECO:0000256" key="1">
    <source>
        <dbReference type="ARBA" id="ARBA00004496"/>
    </source>
</evidence>
<evidence type="ECO:0000313" key="5">
    <source>
        <dbReference type="Proteomes" id="UP000671862"/>
    </source>
</evidence>
<protein>
    <submittedName>
        <fullName evidence="4">Metal-dependent transcriptional regulator</fullName>
    </submittedName>
</protein>
<dbReference type="InterPro" id="IPR022689">
    <property type="entry name" value="Iron_dep_repressor"/>
</dbReference>
<reference evidence="4 5" key="1">
    <citation type="submission" date="2021-03" db="EMBL/GenBank/DDBJ databases">
        <title>Thermosipho ferrireducens sp.nov., an anaerobic thermophilic iron-reducing bacterium isolated from a deep-sea hydrothermal sulfide deposits.</title>
        <authorList>
            <person name="Zeng X."/>
            <person name="Chen Y."/>
            <person name="Shao Z."/>
        </authorList>
    </citation>
    <scope>NUCLEOTIDE SEQUENCE [LARGE SCALE GENOMIC DNA]</scope>
    <source>
        <strain evidence="4 5">JL129W03</strain>
    </source>
</reference>
<keyword evidence="5" id="KW-1185">Reference proteome</keyword>
<comment type="subcellular location">
    <subcellularLocation>
        <location evidence="1">Cytoplasm</location>
    </subcellularLocation>
</comment>
<dbReference type="SUPFAM" id="SSF46785">
    <property type="entry name" value="Winged helix' DNA-binding domain"/>
    <property type="match status" value="1"/>
</dbReference>
<name>A0ABX7SAC3_9BACT</name>
<dbReference type="Pfam" id="PF02742">
    <property type="entry name" value="Fe_dep_repr_C"/>
    <property type="match status" value="1"/>
</dbReference>
<accession>A0ABX7SAC3</accession>
<evidence type="ECO:0000313" key="4">
    <source>
        <dbReference type="EMBL" id="QTA38948.1"/>
    </source>
</evidence>
<comment type="subunit">
    <text evidence="2">Homodimer.</text>
</comment>
<dbReference type="InterPro" id="IPR001367">
    <property type="entry name" value="Fe_dep_repressor"/>
</dbReference>
<dbReference type="RefSeq" id="WP_207567664.1">
    <property type="nucleotide sequence ID" value="NZ_CP071446.1"/>
</dbReference>
<proteinExistence type="predicted"/>
<dbReference type="Proteomes" id="UP000671862">
    <property type="component" value="Chromosome"/>
</dbReference>
<dbReference type="Gene3D" id="1.10.10.10">
    <property type="entry name" value="Winged helix-like DNA-binding domain superfamily/Winged helix DNA-binding domain"/>
    <property type="match status" value="1"/>
</dbReference>
<sequence>MGTSVPLTRAERKYLLMVFLTLNEMGWTRLKRISEYANVKMPSAKQSLDSLAKKELIYYERRGAITLTAKGKMIAVQENENLQAVYKFFTEVMLINPEKAMDACWKIYFDMDEEVVTRFLQFAKFMNKCPSEKPIFIAHFKEYVTKGKLESKCPYLKQDTEKKSSGSEK</sequence>